<accession>A0A818ITI7</accession>
<feature type="region of interest" description="Disordered" evidence="4">
    <location>
        <begin position="361"/>
        <end position="449"/>
    </location>
</feature>
<sequence>MHKSKVVNTKRERRSSNNKNQNNNNISKQPQTESYSTIGALVTGLTSTQANMSNDTSPADTLIIKPTSIEINNTSNGIIHENGNHSPSKSLKLKIGSENENEHETILPTNGYHNSQTNSNDHIYETPLSVDSSNCSTSLETPTISSSDEQGNKHIQNSHLSSTYSSNEHHFNNGLDNGSLSEVTNPSNNGIELENISLDDALNAANGISGSSIISAARLLEVNEPRELSPTSGVIIPEEKRVTDRVKVFEAVANNDQSTLKKQTIKNGNQKKTSASFSSSDQKPNSKREQQVSPSSSSTTDNVDNQLANEFKSSSSSTTTKNKSKRPSLKKQIQNLLKIDKTPIQDDATIIEEHLAATNGKKSNTLSSTRNKRDTNDSATSPPPPPTTTTVKRSSPPTSQQHSPTNGHDTYKKRSPPPLTTTTTKRTSPRESPSKSQQHSPISNAAEFNMKPIVEPLQISIDSNLTKTKTPSPSTKTSTNGLLTSETEQRRSSTGVSKLINTFQGNSSLELEQTVLVPRLRSPGQSINNSDNRDGGVVVVVVVGGGGDNDNDDDDDRDGDDSSSSPIVSQTELSANLVSGTSSINNLVSPSVNNNTSVPSTSSISVTTHSPMSSGVTDLARTTARAVSIETGTRNRTNLREISPSMQRQGLNGSSSSSPYALLNQSTNAIVTDNLRVQHQREKQELSELNDRFRGYLDRVKTLENKNAKLTGQLEDITKSWGTASQAIVAQYSGPLDNLRQEVNDSMMDEADLQTRLRRSHYTIDNYRSLINDETAWNDRQEEKREQLKLEYEHSCAELAALQKSYKQVEDQLKNLLQQREQYLNEIDQLNDQSYKATIDRIKLDLQVQTLREEIPFLNDVHAHLLNEFEQLKPTNGIDTQLFYRQELEKAIRDIRRDFETLHAAQRKEMEEYYNVKIEEIQNDAKKLLPLQSRQDELMKINEQIKAAKFDLNDSQKLLTAEKEKYKDLQDRLSKLEEEYGYVRDQRSDANDSINKDLALAQERIQQLTGEIDTVLRSNITLESEINVYRRLLDNETNRLANQTVEQILPPEPAPPSFGSELGKVFNKKIKKGPIAIKDCAPDGKCITLENSSSDKDVDVSNWTLKRRVEGSPEISYTMPYGLIMKHNCELKIFARSAQNAHHRPPLEVVNDKLDSWGMGTECETRLFNEQGDERASHSQKIVFGSESSRNLPYDVNWSACK</sequence>
<dbReference type="PROSITE" id="PS51841">
    <property type="entry name" value="LTD"/>
    <property type="match status" value="1"/>
</dbReference>
<dbReference type="GO" id="GO:0005200">
    <property type="term" value="F:structural constituent of cytoskeleton"/>
    <property type="evidence" value="ECO:0007669"/>
    <property type="project" value="TreeGrafter"/>
</dbReference>
<feature type="region of interest" description="Disordered" evidence="4">
    <location>
        <begin position="542"/>
        <end position="572"/>
    </location>
</feature>
<dbReference type="GO" id="GO:0006998">
    <property type="term" value="P:nuclear envelope organization"/>
    <property type="evidence" value="ECO:0007669"/>
    <property type="project" value="TreeGrafter"/>
</dbReference>
<dbReference type="Gene3D" id="2.60.40.1260">
    <property type="entry name" value="Lamin Tail domain"/>
    <property type="match status" value="1"/>
</dbReference>
<feature type="domain" description="IF rod" evidence="6">
    <location>
        <begin position="682"/>
        <end position="1040"/>
    </location>
</feature>
<dbReference type="InterPro" id="IPR036415">
    <property type="entry name" value="Lamin_tail_dom_sf"/>
</dbReference>
<feature type="compositionally biased region" description="Polar residues" evidence="4">
    <location>
        <begin position="480"/>
        <end position="495"/>
    </location>
</feature>
<feature type="region of interest" description="Disordered" evidence="4">
    <location>
        <begin position="463"/>
        <end position="495"/>
    </location>
</feature>
<feature type="compositionally biased region" description="Low complexity" evidence="4">
    <location>
        <begin position="17"/>
        <end position="31"/>
    </location>
</feature>
<evidence type="ECO:0000259" key="5">
    <source>
        <dbReference type="PROSITE" id="PS51841"/>
    </source>
</evidence>
<feature type="compositionally biased region" description="Low complexity" evidence="4">
    <location>
        <begin position="466"/>
        <end position="479"/>
    </location>
</feature>
<gene>
    <name evidence="7" type="ORF">LUA448_LOCUS26953</name>
</gene>
<name>A0A818ITI7_9BILA</name>
<evidence type="ECO:0000256" key="3">
    <source>
        <dbReference type="SAM" id="Coils"/>
    </source>
</evidence>
<feature type="region of interest" description="Disordered" evidence="4">
    <location>
        <begin position="588"/>
        <end position="621"/>
    </location>
</feature>
<evidence type="ECO:0000256" key="1">
    <source>
        <dbReference type="ARBA" id="ARBA00022754"/>
    </source>
</evidence>
<dbReference type="SUPFAM" id="SSF64593">
    <property type="entry name" value="Intermediate filament protein, coiled coil region"/>
    <property type="match status" value="2"/>
</dbReference>
<evidence type="ECO:0000259" key="6">
    <source>
        <dbReference type="PROSITE" id="PS51842"/>
    </source>
</evidence>
<feature type="region of interest" description="Disordered" evidence="4">
    <location>
        <begin position="1"/>
        <end position="34"/>
    </location>
</feature>
<dbReference type="PANTHER" id="PTHR45721">
    <property type="entry name" value="LAMIN DM0-RELATED"/>
    <property type="match status" value="1"/>
</dbReference>
<evidence type="ECO:0000256" key="4">
    <source>
        <dbReference type="SAM" id="MobiDB-lite"/>
    </source>
</evidence>
<dbReference type="Gene3D" id="1.20.5.500">
    <property type="entry name" value="Single helix bin"/>
    <property type="match status" value="1"/>
</dbReference>
<dbReference type="GO" id="GO:0005652">
    <property type="term" value="C:nuclear lamina"/>
    <property type="evidence" value="ECO:0007669"/>
    <property type="project" value="TreeGrafter"/>
</dbReference>
<feature type="compositionally biased region" description="Low complexity" evidence="4">
    <location>
        <begin position="388"/>
        <end position="405"/>
    </location>
</feature>
<evidence type="ECO:0000313" key="7">
    <source>
        <dbReference type="EMBL" id="CAF3530643.1"/>
    </source>
</evidence>
<dbReference type="PANTHER" id="PTHR45721:SF12">
    <property type="entry name" value="INTERMEDIATE FILAMENT PROTEIN IFA-1"/>
    <property type="match status" value="1"/>
</dbReference>
<feature type="coiled-coil region" evidence="3">
    <location>
        <begin position="672"/>
        <end position="833"/>
    </location>
</feature>
<feature type="region of interest" description="Disordered" evidence="4">
    <location>
        <begin position="260"/>
        <end position="329"/>
    </location>
</feature>
<feature type="compositionally biased region" description="Polar residues" evidence="4">
    <location>
        <begin position="174"/>
        <end position="186"/>
    </location>
</feature>
<dbReference type="Gene3D" id="1.20.5.170">
    <property type="match status" value="1"/>
</dbReference>
<dbReference type="GO" id="GO:0031507">
    <property type="term" value="P:heterochromatin formation"/>
    <property type="evidence" value="ECO:0007669"/>
    <property type="project" value="TreeGrafter"/>
</dbReference>
<dbReference type="EMBL" id="CAJNYD010003611">
    <property type="protein sequence ID" value="CAF3530643.1"/>
    <property type="molecule type" value="Genomic_DNA"/>
</dbReference>
<dbReference type="AlphaFoldDB" id="A0A818ITI7"/>
<feature type="compositionally biased region" description="Low complexity" evidence="4">
    <location>
        <begin position="312"/>
        <end position="321"/>
    </location>
</feature>
<dbReference type="Gene3D" id="1.20.5.1160">
    <property type="entry name" value="Vasodilator-stimulated phosphoprotein"/>
    <property type="match status" value="1"/>
</dbReference>
<protein>
    <submittedName>
        <fullName evidence="7">Uncharacterized protein</fullName>
    </submittedName>
</protein>
<evidence type="ECO:0000313" key="8">
    <source>
        <dbReference type="Proteomes" id="UP000663833"/>
    </source>
</evidence>
<proteinExistence type="predicted"/>
<comment type="caution">
    <text evidence="7">The sequence shown here is derived from an EMBL/GenBank/DDBJ whole genome shotgun (WGS) entry which is preliminary data.</text>
</comment>
<dbReference type="InterPro" id="IPR001322">
    <property type="entry name" value="Lamin_tail_dom"/>
</dbReference>
<dbReference type="GO" id="GO:0007097">
    <property type="term" value="P:nuclear migration"/>
    <property type="evidence" value="ECO:0007669"/>
    <property type="project" value="TreeGrafter"/>
</dbReference>
<dbReference type="SUPFAM" id="SSF74853">
    <property type="entry name" value="Lamin A/C globular tail domain"/>
    <property type="match status" value="1"/>
</dbReference>
<feature type="compositionally biased region" description="Polar residues" evidence="4">
    <location>
        <begin position="131"/>
        <end position="166"/>
    </location>
</feature>
<dbReference type="Pfam" id="PF00038">
    <property type="entry name" value="Filament"/>
    <property type="match status" value="1"/>
</dbReference>
<dbReference type="GO" id="GO:0051664">
    <property type="term" value="P:nuclear pore localization"/>
    <property type="evidence" value="ECO:0007669"/>
    <property type="project" value="TreeGrafter"/>
</dbReference>
<evidence type="ECO:0000256" key="2">
    <source>
        <dbReference type="ARBA" id="ARBA00023054"/>
    </source>
</evidence>
<feature type="compositionally biased region" description="Polar residues" evidence="4">
    <location>
        <begin position="260"/>
        <end position="283"/>
    </location>
</feature>
<dbReference type="SMART" id="SM01391">
    <property type="entry name" value="Filament"/>
    <property type="match status" value="1"/>
</dbReference>
<dbReference type="GO" id="GO:0005882">
    <property type="term" value="C:intermediate filament"/>
    <property type="evidence" value="ECO:0007669"/>
    <property type="project" value="UniProtKB-KW"/>
</dbReference>
<dbReference type="Proteomes" id="UP000663833">
    <property type="component" value="Unassembled WGS sequence"/>
</dbReference>
<feature type="compositionally biased region" description="Polar residues" evidence="4">
    <location>
        <begin position="291"/>
        <end position="308"/>
    </location>
</feature>
<dbReference type="Pfam" id="PF00932">
    <property type="entry name" value="LTD"/>
    <property type="match status" value="1"/>
</dbReference>
<keyword evidence="2 3" id="KW-0175">Coiled coil</keyword>
<organism evidence="7 8">
    <name type="scientific">Rotaria socialis</name>
    <dbReference type="NCBI Taxonomy" id="392032"/>
    <lineage>
        <taxon>Eukaryota</taxon>
        <taxon>Metazoa</taxon>
        <taxon>Spiralia</taxon>
        <taxon>Gnathifera</taxon>
        <taxon>Rotifera</taxon>
        <taxon>Eurotatoria</taxon>
        <taxon>Bdelloidea</taxon>
        <taxon>Philodinida</taxon>
        <taxon>Philodinidae</taxon>
        <taxon>Rotaria</taxon>
    </lineage>
</organism>
<keyword evidence="1" id="KW-0403">Intermediate filament</keyword>
<feature type="region of interest" description="Disordered" evidence="4">
    <location>
        <begin position="131"/>
        <end position="186"/>
    </location>
</feature>
<feature type="domain" description="LTD" evidence="5">
    <location>
        <begin position="1063"/>
        <end position="1182"/>
    </location>
</feature>
<feature type="compositionally biased region" description="Low complexity" evidence="4">
    <location>
        <begin position="588"/>
        <end position="608"/>
    </location>
</feature>
<dbReference type="InterPro" id="IPR039008">
    <property type="entry name" value="IF_rod_dom"/>
</dbReference>
<feature type="compositionally biased region" description="Acidic residues" evidence="4">
    <location>
        <begin position="549"/>
        <end position="561"/>
    </location>
</feature>
<reference evidence="7" key="1">
    <citation type="submission" date="2021-02" db="EMBL/GenBank/DDBJ databases">
        <authorList>
            <person name="Nowell W R."/>
        </authorList>
    </citation>
    <scope>NUCLEOTIDE SEQUENCE</scope>
</reference>
<feature type="coiled-coil region" evidence="3">
    <location>
        <begin position="952"/>
        <end position="1018"/>
    </location>
</feature>
<dbReference type="PROSITE" id="PS51842">
    <property type="entry name" value="IF_ROD_2"/>
    <property type="match status" value="1"/>
</dbReference>
<dbReference type="GO" id="GO:0090435">
    <property type="term" value="P:protein localization to nuclear envelope"/>
    <property type="evidence" value="ECO:0007669"/>
    <property type="project" value="TreeGrafter"/>
</dbReference>